<reference evidence="3 4" key="1">
    <citation type="submission" date="2022-10" db="EMBL/GenBank/DDBJ databases">
        <title>The complete genomes of actinobacterial strains from the NBC collection.</title>
        <authorList>
            <person name="Joergensen T.S."/>
            <person name="Alvarez Arevalo M."/>
            <person name="Sterndorff E.B."/>
            <person name="Faurdal D."/>
            <person name="Vuksanovic O."/>
            <person name="Mourched A.-S."/>
            <person name="Charusanti P."/>
            <person name="Shaw S."/>
            <person name="Blin K."/>
            <person name="Weber T."/>
        </authorList>
    </citation>
    <scope>NUCLEOTIDE SEQUENCE [LARGE SCALE GENOMIC DNA]</scope>
    <source>
        <strain evidence="3 4">NBC 01774</strain>
    </source>
</reference>
<proteinExistence type="predicted"/>
<keyword evidence="2" id="KW-1133">Transmembrane helix</keyword>
<evidence type="ECO:0008006" key="5">
    <source>
        <dbReference type="Google" id="ProtNLM"/>
    </source>
</evidence>
<dbReference type="Proteomes" id="UP001344251">
    <property type="component" value="Chromosome"/>
</dbReference>
<feature type="transmembrane region" description="Helical" evidence="2">
    <location>
        <begin position="27"/>
        <end position="48"/>
    </location>
</feature>
<dbReference type="RefSeq" id="WP_326617623.1">
    <property type="nucleotide sequence ID" value="NZ_CP109106.1"/>
</dbReference>
<keyword evidence="2" id="KW-0472">Membrane</keyword>
<protein>
    <recommendedName>
        <fullName evidence="5">Lipoprotein</fullName>
    </recommendedName>
</protein>
<name>A0ABZ1FEG5_9ACTN</name>
<keyword evidence="2" id="KW-0812">Transmembrane</keyword>
<evidence type="ECO:0000256" key="1">
    <source>
        <dbReference type="SAM" id="MobiDB-lite"/>
    </source>
</evidence>
<gene>
    <name evidence="3" type="ORF">OG863_09550</name>
</gene>
<evidence type="ECO:0000313" key="4">
    <source>
        <dbReference type="Proteomes" id="UP001344251"/>
    </source>
</evidence>
<evidence type="ECO:0000313" key="3">
    <source>
        <dbReference type="EMBL" id="WSB68183.1"/>
    </source>
</evidence>
<sequence>MPEETAPTNTPTDPTDSGSSSSVLKSLGCCCAMLVVLVVIVPLVWASWGSTDSPDFPRTAPEDMAGRAFQHSQEAYDLVGFKRTVEPGVRKIGVSTQNTLSSSSCYDGGLLGMENKTVVGAYEMHHSWALDHVPASQAASGLRRLRQHLKDKGWEITSYQEGTQGKDKDWDLFVKRDDGDGTERMSFTWFSDREYFHGSATAPCAFNPAWKDGDIDPAGEHQTPPALGPHNGA</sequence>
<evidence type="ECO:0000256" key="2">
    <source>
        <dbReference type="SAM" id="Phobius"/>
    </source>
</evidence>
<organism evidence="3 4">
    <name type="scientific">Streptomyces decoyicus</name>
    <dbReference type="NCBI Taxonomy" id="249567"/>
    <lineage>
        <taxon>Bacteria</taxon>
        <taxon>Bacillati</taxon>
        <taxon>Actinomycetota</taxon>
        <taxon>Actinomycetes</taxon>
        <taxon>Kitasatosporales</taxon>
        <taxon>Streptomycetaceae</taxon>
        <taxon>Streptomyces</taxon>
    </lineage>
</organism>
<dbReference type="EMBL" id="CP109106">
    <property type="protein sequence ID" value="WSB68183.1"/>
    <property type="molecule type" value="Genomic_DNA"/>
</dbReference>
<keyword evidence="4" id="KW-1185">Reference proteome</keyword>
<feature type="region of interest" description="Disordered" evidence="1">
    <location>
        <begin position="211"/>
        <end position="233"/>
    </location>
</feature>
<accession>A0ABZ1FEG5</accession>